<organism evidence="2 3">
    <name type="scientific">Mya arenaria</name>
    <name type="common">Soft-shell clam</name>
    <dbReference type="NCBI Taxonomy" id="6604"/>
    <lineage>
        <taxon>Eukaryota</taxon>
        <taxon>Metazoa</taxon>
        <taxon>Spiralia</taxon>
        <taxon>Lophotrochozoa</taxon>
        <taxon>Mollusca</taxon>
        <taxon>Bivalvia</taxon>
        <taxon>Autobranchia</taxon>
        <taxon>Heteroconchia</taxon>
        <taxon>Euheterodonta</taxon>
        <taxon>Imparidentia</taxon>
        <taxon>Neoheterodontei</taxon>
        <taxon>Myida</taxon>
        <taxon>Myoidea</taxon>
        <taxon>Myidae</taxon>
        <taxon>Mya</taxon>
    </lineage>
</organism>
<gene>
    <name evidence="2" type="ORF">MAR_010949</name>
</gene>
<proteinExistence type="predicted"/>
<evidence type="ECO:0000256" key="1">
    <source>
        <dbReference type="SAM" id="MobiDB-lite"/>
    </source>
</evidence>
<dbReference type="Proteomes" id="UP001164746">
    <property type="component" value="Chromosome 14"/>
</dbReference>
<feature type="non-terminal residue" evidence="2">
    <location>
        <position position="124"/>
    </location>
</feature>
<dbReference type="EMBL" id="CP111025">
    <property type="protein sequence ID" value="WAR25245.1"/>
    <property type="molecule type" value="Genomic_DNA"/>
</dbReference>
<reference evidence="2" key="1">
    <citation type="submission" date="2022-11" db="EMBL/GenBank/DDBJ databases">
        <title>Centuries of genome instability and evolution in soft-shell clam transmissible cancer (bioRxiv).</title>
        <authorList>
            <person name="Hart S.F.M."/>
            <person name="Yonemitsu M.A."/>
            <person name="Giersch R.M."/>
            <person name="Beal B.F."/>
            <person name="Arriagada G."/>
            <person name="Davis B.W."/>
            <person name="Ostrander E.A."/>
            <person name="Goff S.P."/>
            <person name="Metzger M.J."/>
        </authorList>
    </citation>
    <scope>NUCLEOTIDE SEQUENCE</scope>
    <source>
        <strain evidence="2">MELC-2E11</strain>
        <tissue evidence="2">Siphon/mantle</tissue>
    </source>
</reference>
<feature type="region of interest" description="Disordered" evidence="1">
    <location>
        <begin position="56"/>
        <end position="89"/>
    </location>
</feature>
<protein>
    <submittedName>
        <fullName evidence="2">Uncharacterized protein</fullName>
    </submittedName>
</protein>
<evidence type="ECO:0000313" key="2">
    <source>
        <dbReference type="EMBL" id="WAR25245.1"/>
    </source>
</evidence>
<accession>A0ABY7FTB5</accession>
<sequence length="124" mass="13692">MYWRVMDGIIDPGVLLNIDEVQVSSLCRTNKQVTGNHYQVRYRRGTAGIMDLEGLSENQTSESAQNRQNDYQRRIGQPLGADGGASKDTTPLLQVLDDVTVATLLEKGLLIDSDRLVLGEMVGQ</sequence>
<keyword evidence="3" id="KW-1185">Reference proteome</keyword>
<evidence type="ECO:0000313" key="3">
    <source>
        <dbReference type="Proteomes" id="UP001164746"/>
    </source>
</evidence>
<name>A0ABY7FTB5_MYAAR</name>
<feature type="compositionally biased region" description="Polar residues" evidence="1">
    <location>
        <begin position="56"/>
        <end position="69"/>
    </location>
</feature>